<feature type="transmembrane region" description="Helical" evidence="7">
    <location>
        <begin position="148"/>
        <end position="165"/>
    </location>
</feature>
<dbReference type="InterPro" id="IPR020846">
    <property type="entry name" value="MFS_dom"/>
</dbReference>
<keyword evidence="3" id="KW-1003">Cell membrane</keyword>
<name>A0A8J3CAX3_9PSEU</name>
<feature type="transmembrane region" description="Helical" evidence="7">
    <location>
        <begin position="350"/>
        <end position="369"/>
    </location>
</feature>
<dbReference type="CDD" id="cd06173">
    <property type="entry name" value="MFS_MefA_like"/>
    <property type="match status" value="1"/>
</dbReference>
<evidence type="ECO:0000256" key="2">
    <source>
        <dbReference type="ARBA" id="ARBA00022448"/>
    </source>
</evidence>
<dbReference type="Proteomes" id="UP000637578">
    <property type="component" value="Unassembled WGS sequence"/>
</dbReference>
<comment type="caution">
    <text evidence="9">The sequence shown here is derived from an EMBL/GenBank/DDBJ whole genome shotgun (WGS) entry which is preliminary data.</text>
</comment>
<organism evidence="9 10">
    <name type="scientific">Longimycelium tulufanense</name>
    <dbReference type="NCBI Taxonomy" id="907463"/>
    <lineage>
        <taxon>Bacteria</taxon>
        <taxon>Bacillati</taxon>
        <taxon>Actinomycetota</taxon>
        <taxon>Actinomycetes</taxon>
        <taxon>Pseudonocardiales</taxon>
        <taxon>Pseudonocardiaceae</taxon>
        <taxon>Longimycelium</taxon>
    </lineage>
</organism>
<evidence type="ECO:0000313" key="10">
    <source>
        <dbReference type="Proteomes" id="UP000637578"/>
    </source>
</evidence>
<dbReference type="PROSITE" id="PS50850">
    <property type="entry name" value="MFS"/>
    <property type="match status" value="1"/>
</dbReference>
<dbReference type="Pfam" id="PF05977">
    <property type="entry name" value="MFS_3"/>
    <property type="match status" value="1"/>
</dbReference>
<dbReference type="InterPro" id="IPR036259">
    <property type="entry name" value="MFS_trans_sf"/>
</dbReference>
<protein>
    <submittedName>
        <fullName evidence="9">MFS transporter</fullName>
    </submittedName>
</protein>
<dbReference type="SUPFAM" id="SSF103473">
    <property type="entry name" value="MFS general substrate transporter"/>
    <property type="match status" value="1"/>
</dbReference>
<dbReference type="InterPro" id="IPR010290">
    <property type="entry name" value="TM_effector"/>
</dbReference>
<dbReference type="AlphaFoldDB" id="A0A8J3CAX3"/>
<keyword evidence="4 7" id="KW-0812">Transmembrane</keyword>
<keyword evidence="5 7" id="KW-1133">Transmembrane helix</keyword>
<dbReference type="RefSeq" id="WP_189060120.1">
    <property type="nucleotide sequence ID" value="NZ_BMMK01000021.1"/>
</dbReference>
<feature type="domain" description="Major facilitator superfamily (MFS) profile" evidence="8">
    <location>
        <begin position="1"/>
        <end position="399"/>
    </location>
</feature>
<dbReference type="PANTHER" id="PTHR23513">
    <property type="entry name" value="INTEGRAL MEMBRANE EFFLUX PROTEIN-RELATED"/>
    <property type="match status" value="1"/>
</dbReference>
<sequence>MAPGSSLSSLRFRLLWAGQSVSVLGDGAAVLAVPLLVLRATDSVLATALVVASRTAAYLVVGLVAGALVDRWDVRRVLIVSDALRAVSFVLLPAVVLLPAGGWLVLGVAFGASSAGVFFETAIAIAVKDSLAPKDLVAGNARLELSNQLGLLVGPAAIGVALASLGVETCLYINAATFAVSALTIVPLRFGRTERNTAGGSKIWRDMMSGVRYIRSSQIIANIVSLQVVINFVVAVEVLIVVYATRGLQASPTWVGIILSAAGVGGLVAMTVARWAANRFASERLIAWSVIALGFSLLAMALARNAVQLCVVNAVHGALSVLATVNIRAVRQRVVPRELLGRVTASARSAAMAAHPFGAALFGVLAQAADGNARWAFLTAAVLSLLSAVVAYRGLLRTARTDAGTPEKAPEG</sequence>
<dbReference type="PANTHER" id="PTHR23513:SF6">
    <property type="entry name" value="MAJOR FACILITATOR SUPERFAMILY ASSOCIATED DOMAIN-CONTAINING PROTEIN"/>
    <property type="match status" value="1"/>
</dbReference>
<feature type="transmembrane region" description="Helical" evidence="7">
    <location>
        <begin position="285"/>
        <end position="303"/>
    </location>
</feature>
<feature type="transmembrane region" description="Helical" evidence="7">
    <location>
        <begin position="219"/>
        <end position="242"/>
    </location>
</feature>
<feature type="transmembrane region" description="Helical" evidence="7">
    <location>
        <begin position="375"/>
        <end position="392"/>
    </location>
</feature>
<evidence type="ECO:0000313" key="9">
    <source>
        <dbReference type="EMBL" id="GGM67222.1"/>
    </source>
</evidence>
<evidence type="ECO:0000256" key="6">
    <source>
        <dbReference type="ARBA" id="ARBA00023136"/>
    </source>
</evidence>
<evidence type="ECO:0000256" key="7">
    <source>
        <dbReference type="SAM" id="Phobius"/>
    </source>
</evidence>
<accession>A0A8J3CAX3</accession>
<dbReference type="Gene3D" id="1.20.1250.20">
    <property type="entry name" value="MFS general substrate transporter like domains"/>
    <property type="match status" value="1"/>
</dbReference>
<dbReference type="EMBL" id="BMMK01000021">
    <property type="protein sequence ID" value="GGM67222.1"/>
    <property type="molecule type" value="Genomic_DNA"/>
</dbReference>
<comment type="subcellular location">
    <subcellularLocation>
        <location evidence="1">Cell membrane</location>
        <topology evidence="1">Multi-pass membrane protein</topology>
    </subcellularLocation>
</comment>
<reference evidence="9" key="1">
    <citation type="journal article" date="2014" name="Int. J. Syst. Evol. Microbiol.">
        <title>Complete genome sequence of Corynebacterium casei LMG S-19264T (=DSM 44701T), isolated from a smear-ripened cheese.</title>
        <authorList>
            <consortium name="US DOE Joint Genome Institute (JGI-PGF)"/>
            <person name="Walter F."/>
            <person name="Albersmeier A."/>
            <person name="Kalinowski J."/>
            <person name="Ruckert C."/>
        </authorList>
    </citation>
    <scope>NUCLEOTIDE SEQUENCE</scope>
    <source>
        <strain evidence="9">CGMCC 4.5737</strain>
    </source>
</reference>
<dbReference type="GO" id="GO:0022857">
    <property type="term" value="F:transmembrane transporter activity"/>
    <property type="evidence" value="ECO:0007669"/>
    <property type="project" value="InterPro"/>
</dbReference>
<proteinExistence type="predicted"/>
<dbReference type="GO" id="GO:0005886">
    <property type="term" value="C:plasma membrane"/>
    <property type="evidence" value="ECO:0007669"/>
    <property type="project" value="UniProtKB-SubCell"/>
</dbReference>
<evidence type="ECO:0000256" key="1">
    <source>
        <dbReference type="ARBA" id="ARBA00004651"/>
    </source>
</evidence>
<feature type="transmembrane region" description="Helical" evidence="7">
    <location>
        <begin position="254"/>
        <end position="273"/>
    </location>
</feature>
<feature type="transmembrane region" description="Helical" evidence="7">
    <location>
        <begin position="12"/>
        <end position="38"/>
    </location>
</feature>
<evidence type="ECO:0000256" key="5">
    <source>
        <dbReference type="ARBA" id="ARBA00022989"/>
    </source>
</evidence>
<keyword evidence="6 7" id="KW-0472">Membrane</keyword>
<feature type="transmembrane region" description="Helical" evidence="7">
    <location>
        <begin position="103"/>
        <end position="127"/>
    </location>
</feature>
<dbReference type="InterPro" id="IPR022324">
    <property type="entry name" value="Bacilysin_exporter_BacE_put"/>
</dbReference>
<feature type="transmembrane region" description="Helical" evidence="7">
    <location>
        <begin position="309"/>
        <end position="329"/>
    </location>
</feature>
<reference evidence="9" key="2">
    <citation type="submission" date="2020-09" db="EMBL/GenBank/DDBJ databases">
        <authorList>
            <person name="Sun Q."/>
            <person name="Zhou Y."/>
        </authorList>
    </citation>
    <scope>NUCLEOTIDE SEQUENCE</scope>
    <source>
        <strain evidence="9">CGMCC 4.5737</strain>
    </source>
</reference>
<feature type="transmembrane region" description="Helical" evidence="7">
    <location>
        <begin position="44"/>
        <end position="65"/>
    </location>
</feature>
<keyword evidence="10" id="KW-1185">Reference proteome</keyword>
<keyword evidence="2" id="KW-0813">Transport</keyword>
<evidence type="ECO:0000259" key="8">
    <source>
        <dbReference type="PROSITE" id="PS50850"/>
    </source>
</evidence>
<gene>
    <name evidence="9" type="ORF">GCM10012275_42170</name>
</gene>
<evidence type="ECO:0000256" key="3">
    <source>
        <dbReference type="ARBA" id="ARBA00022475"/>
    </source>
</evidence>
<dbReference type="PRINTS" id="PR01988">
    <property type="entry name" value="EXPORTERBACE"/>
</dbReference>
<evidence type="ECO:0000256" key="4">
    <source>
        <dbReference type="ARBA" id="ARBA00022692"/>
    </source>
</evidence>
<feature type="transmembrane region" description="Helical" evidence="7">
    <location>
        <begin position="77"/>
        <end position="97"/>
    </location>
</feature>